<evidence type="ECO:0000256" key="2">
    <source>
        <dbReference type="ARBA" id="ARBA00022777"/>
    </source>
</evidence>
<keyword evidence="4" id="KW-0472">Membrane</keyword>
<organism evidence="7 8">
    <name type="scientific">Comamonas avium</name>
    <dbReference type="NCBI Taxonomy" id="2762231"/>
    <lineage>
        <taxon>Bacteria</taxon>
        <taxon>Pseudomonadati</taxon>
        <taxon>Pseudomonadota</taxon>
        <taxon>Betaproteobacteria</taxon>
        <taxon>Burkholderiales</taxon>
        <taxon>Comamonadaceae</taxon>
        <taxon>Comamonas</taxon>
    </lineage>
</organism>
<keyword evidence="1" id="KW-0808">Transferase</keyword>
<keyword evidence="8" id="KW-1185">Reference proteome</keyword>
<dbReference type="InterPro" id="IPR011712">
    <property type="entry name" value="Sig_transdc_His_kin_sub3_dim/P"/>
</dbReference>
<evidence type="ECO:0000256" key="4">
    <source>
        <dbReference type="SAM" id="Phobius"/>
    </source>
</evidence>
<evidence type="ECO:0000256" key="3">
    <source>
        <dbReference type="ARBA" id="ARBA00023012"/>
    </source>
</evidence>
<feature type="domain" description="Signal transduction histidine kinase subgroup 3 dimerisation and phosphoacceptor" evidence="6">
    <location>
        <begin position="74"/>
        <end position="105"/>
    </location>
</feature>
<comment type="caution">
    <text evidence="7">The sequence shown here is derived from an EMBL/GenBank/DDBJ whole genome shotgun (WGS) entry which is preliminary data.</text>
</comment>
<dbReference type="InterPro" id="IPR003594">
    <property type="entry name" value="HATPase_dom"/>
</dbReference>
<dbReference type="Pfam" id="PF02518">
    <property type="entry name" value="HATPase_c"/>
    <property type="match status" value="1"/>
</dbReference>
<proteinExistence type="predicted"/>
<dbReference type="SUPFAM" id="SSF55874">
    <property type="entry name" value="ATPase domain of HSP90 chaperone/DNA topoisomerase II/histidine kinase"/>
    <property type="match status" value="1"/>
</dbReference>
<feature type="domain" description="Histidine kinase/HSP90-like ATPase" evidence="5">
    <location>
        <begin position="173"/>
        <end position="262"/>
    </location>
</feature>
<name>A0ABR8SF08_9BURK</name>
<keyword evidence="2" id="KW-0418">Kinase</keyword>
<dbReference type="EMBL" id="JACSQK010000009">
    <property type="protein sequence ID" value="MBD7962079.1"/>
    <property type="molecule type" value="Genomic_DNA"/>
</dbReference>
<evidence type="ECO:0000313" key="8">
    <source>
        <dbReference type="Proteomes" id="UP000634919"/>
    </source>
</evidence>
<evidence type="ECO:0000256" key="1">
    <source>
        <dbReference type="ARBA" id="ARBA00022679"/>
    </source>
</evidence>
<dbReference type="Gene3D" id="1.20.5.1930">
    <property type="match status" value="1"/>
</dbReference>
<dbReference type="RefSeq" id="WP_191724495.1">
    <property type="nucleotide sequence ID" value="NZ_JACSQK010000009.1"/>
</dbReference>
<dbReference type="CDD" id="cd16917">
    <property type="entry name" value="HATPase_UhpB-NarQ-NarX-like"/>
    <property type="match status" value="1"/>
</dbReference>
<accession>A0ABR8SF08</accession>
<dbReference type="PANTHER" id="PTHR24421">
    <property type="entry name" value="NITRATE/NITRITE SENSOR PROTEIN NARX-RELATED"/>
    <property type="match status" value="1"/>
</dbReference>
<evidence type="ECO:0008006" key="9">
    <source>
        <dbReference type="Google" id="ProtNLM"/>
    </source>
</evidence>
<protein>
    <recommendedName>
        <fullName evidence="9">Histidine kinase/HSP90-like ATPase domain-containing protein</fullName>
    </recommendedName>
</protein>
<evidence type="ECO:0000313" key="7">
    <source>
        <dbReference type="EMBL" id="MBD7962079.1"/>
    </source>
</evidence>
<dbReference type="InterPro" id="IPR050482">
    <property type="entry name" value="Sensor_HK_TwoCompSys"/>
</dbReference>
<feature type="transmembrane region" description="Helical" evidence="4">
    <location>
        <begin position="35"/>
        <end position="53"/>
    </location>
</feature>
<sequence length="268" mass="30322">MLWEIAALWFFNVAVLLFCLWILPPDFEQTGWMHWLVVLLLQSLCAAVFFLLSRKAIRWKKRKSQRTSPEVKAERARIAQDLHDGVGAHLFQALALLDARNASFEDVRHSIENAMWCLRVEMECLDDVDASLIERLAMMRWRLQPLLQARGVSMDWQMPTGESDLSPHANQGLQLAMLAQEAISNALRHAQCKVLRIRLTCHEATWQLEIADDGCGYQPSLDDDSSQECAGRGLQSMRTRAQQACAVLSIDAQAGRGTHVGVQWSAVR</sequence>
<evidence type="ECO:0000259" key="5">
    <source>
        <dbReference type="Pfam" id="PF02518"/>
    </source>
</evidence>
<reference evidence="7 8" key="1">
    <citation type="submission" date="2020-08" db="EMBL/GenBank/DDBJ databases">
        <title>A Genomic Blueprint of the Chicken Gut Microbiome.</title>
        <authorList>
            <person name="Gilroy R."/>
            <person name="Ravi A."/>
            <person name="Getino M."/>
            <person name="Pursley I."/>
            <person name="Horton D.L."/>
            <person name="Alikhan N.-F."/>
            <person name="Baker D."/>
            <person name="Gharbi K."/>
            <person name="Hall N."/>
            <person name="Watson M."/>
            <person name="Adriaenssens E.M."/>
            <person name="Foster-Nyarko E."/>
            <person name="Jarju S."/>
            <person name="Secka A."/>
            <person name="Antonio M."/>
            <person name="Oren A."/>
            <person name="Chaudhuri R."/>
            <person name="La Ragione R.M."/>
            <person name="Hildebrand F."/>
            <person name="Pallen M.J."/>
        </authorList>
    </citation>
    <scope>NUCLEOTIDE SEQUENCE [LARGE SCALE GENOMIC DNA]</scope>
    <source>
        <strain evidence="7 8">Sa2CVA6</strain>
    </source>
</reference>
<keyword evidence="3" id="KW-0902">Two-component regulatory system</keyword>
<gene>
    <name evidence="7" type="ORF">H9646_16535</name>
</gene>
<feature type="transmembrane region" description="Helical" evidence="4">
    <location>
        <begin position="7"/>
        <end position="23"/>
    </location>
</feature>
<dbReference type="InterPro" id="IPR036890">
    <property type="entry name" value="HATPase_C_sf"/>
</dbReference>
<dbReference type="Pfam" id="PF07730">
    <property type="entry name" value="HisKA_3"/>
    <property type="match status" value="1"/>
</dbReference>
<evidence type="ECO:0000259" key="6">
    <source>
        <dbReference type="Pfam" id="PF07730"/>
    </source>
</evidence>
<keyword evidence="4" id="KW-0812">Transmembrane</keyword>
<keyword evidence="4" id="KW-1133">Transmembrane helix</keyword>
<dbReference type="Proteomes" id="UP000634919">
    <property type="component" value="Unassembled WGS sequence"/>
</dbReference>
<dbReference type="Gene3D" id="3.30.565.10">
    <property type="entry name" value="Histidine kinase-like ATPase, C-terminal domain"/>
    <property type="match status" value="1"/>
</dbReference>